<proteinExistence type="predicted"/>
<protein>
    <submittedName>
        <fullName evidence="1">Uncharacterized protein</fullName>
    </submittedName>
</protein>
<dbReference type="AlphaFoldDB" id="A0A813GK11"/>
<gene>
    <name evidence="1" type="ORF">PGLA1383_LOCUS42439</name>
</gene>
<evidence type="ECO:0000313" key="2">
    <source>
        <dbReference type="Proteomes" id="UP000654075"/>
    </source>
</evidence>
<name>A0A813GK11_POLGL</name>
<dbReference type="EMBL" id="CAJNNV010028676">
    <property type="protein sequence ID" value="CAE8625442.1"/>
    <property type="molecule type" value="Genomic_DNA"/>
</dbReference>
<accession>A0A813GK11</accession>
<organism evidence="1 2">
    <name type="scientific">Polarella glacialis</name>
    <name type="common">Dinoflagellate</name>
    <dbReference type="NCBI Taxonomy" id="89957"/>
    <lineage>
        <taxon>Eukaryota</taxon>
        <taxon>Sar</taxon>
        <taxon>Alveolata</taxon>
        <taxon>Dinophyceae</taxon>
        <taxon>Suessiales</taxon>
        <taxon>Suessiaceae</taxon>
        <taxon>Polarella</taxon>
    </lineage>
</organism>
<feature type="non-terminal residue" evidence="1">
    <location>
        <position position="1"/>
    </location>
</feature>
<sequence length="109" mass="12571">MASTLGKRTFSAVALQQAPAGPKLQPLRRNICRGPRRKRQRWQRVLRAAQRHQTKQKQGPPKELVLTTPWEIPLLWSKKPRAAMHKLGLKEFRSTHRYAVRYASGKIPA</sequence>
<dbReference type="Proteomes" id="UP000654075">
    <property type="component" value="Unassembled WGS sequence"/>
</dbReference>
<keyword evidence="2" id="KW-1185">Reference proteome</keyword>
<comment type="caution">
    <text evidence="1">The sequence shown here is derived from an EMBL/GenBank/DDBJ whole genome shotgun (WGS) entry which is preliminary data.</text>
</comment>
<reference evidence="1" key="1">
    <citation type="submission" date="2021-02" db="EMBL/GenBank/DDBJ databases">
        <authorList>
            <person name="Dougan E. K."/>
            <person name="Rhodes N."/>
            <person name="Thang M."/>
            <person name="Chan C."/>
        </authorList>
    </citation>
    <scope>NUCLEOTIDE SEQUENCE</scope>
</reference>
<evidence type="ECO:0000313" key="1">
    <source>
        <dbReference type="EMBL" id="CAE8625442.1"/>
    </source>
</evidence>